<dbReference type="HOGENOM" id="CLU_2236395_0_0_1"/>
<organism evidence="3">
    <name type="scientific">Colletotrichum graminicola (strain M1.001 / M2 / FGSC 10212)</name>
    <name type="common">Maize anthracnose fungus</name>
    <name type="synonym">Glomerella graminicola</name>
    <dbReference type="NCBI Taxonomy" id="645133"/>
    <lineage>
        <taxon>Eukaryota</taxon>
        <taxon>Fungi</taxon>
        <taxon>Dikarya</taxon>
        <taxon>Ascomycota</taxon>
        <taxon>Pezizomycotina</taxon>
        <taxon>Sordariomycetes</taxon>
        <taxon>Hypocreomycetidae</taxon>
        <taxon>Glomerellales</taxon>
        <taxon>Glomerellaceae</taxon>
        <taxon>Colletotrichum</taxon>
        <taxon>Colletotrichum graminicola species complex</taxon>
    </lineage>
</organism>
<keyword evidence="1" id="KW-0472">Membrane</keyword>
<keyword evidence="3" id="KW-1185">Reference proteome</keyword>
<feature type="transmembrane region" description="Helical" evidence="1">
    <location>
        <begin position="38"/>
        <end position="64"/>
    </location>
</feature>
<proteinExistence type="predicted"/>
<dbReference type="GeneID" id="24405644"/>
<dbReference type="EMBL" id="GG697331">
    <property type="protein sequence ID" value="EFQ25135.1"/>
    <property type="molecule type" value="Genomic_DNA"/>
</dbReference>
<accession>E3Q234</accession>
<dbReference type="Proteomes" id="UP000008782">
    <property type="component" value="Unassembled WGS sequence"/>
</dbReference>
<dbReference type="eggNOG" id="KOG2533">
    <property type="taxonomic scope" value="Eukaryota"/>
</dbReference>
<gene>
    <name evidence="2" type="ORF">GLRG_00279</name>
</gene>
<evidence type="ECO:0000256" key="1">
    <source>
        <dbReference type="SAM" id="Phobius"/>
    </source>
</evidence>
<sequence>MVILGLLSTNVAGGHEAVGRLGLGIAGPQFFKSTEAPAYHDGIVAMLCGFILNLVLNQVLRLIYAAENKRRDRLLEGKSEGEIADMQREGEVLGFEDVTDKANVH</sequence>
<dbReference type="VEuPathDB" id="FungiDB:GLRG_00279"/>
<keyword evidence="1" id="KW-0812">Transmembrane</keyword>
<dbReference type="RefSeq" id="XP_008089155.1">
    <property type="nucleotide sequence ID" value="XM_008090964.1"/>
</dbReference>
<evidence type="ECO:0000313" key="2">
    <source>
        <dbReference type="EMBL" id="EFQ25135.1"/>
    </source>
</evidence>
<name>E3Q234_COLGM</name>
<evidence type="ECO:0000313" key="3">
    <source>
        <dbReference type="Proteomes" id="UP000008782"/>
    </source>
</evidence>
<keyword evidence="1" id="KW-1133">Transmembrane helix</keyword>
<reference evidence="3" key="1">
    <citation type="journal article" date="2012" name="Nat. Genet.">
        <title>Lifestyle transitions in plant pathogenic Colletotrichum fungi deciphered by genome and transcriptome analyses.</title>
        <authorList>
            <person name="O'Connell R.J."/>
            <person name="Thon M.R."/>
            <person name="Hacquard S."/>
            <person name="Amyotte S.G."/>
            <person name="Kleemann J."/>
            <person name="Torres M.F."/>
            <person name="Damm U."/>
            <person name="Buiate E.A."/>
            <person name="Epstein L."/>
            <person name="Alkan N."/>
            <person name="Altmueller J."/>
            <person name="Alvarado-Balderrama L."/>
            <person name="Bauser C.A."/>
            <person name="Becker C."/>
            <person name="Birren B.W."/>
            <person name="Chen Z."/>
            <person name="Choi J."/>
            <person name="Crouch J.A."/>
            <person name="Duvick J.P."/>
            <person name="Farman M.A."/>
            <person name="Gan P."/>
            <person name="Heiman D."/>
            <person name="Henrissat B."/>
            <person name="Howard R.J."/>
            <person name="Kabbage M."/>
            <person name="Koch C."/>
            <person name="Kracher B."/>
            <person name="Kubo Y."/>
            <person name="Law A.D."/>
            <person name="Lebrun M.-H."/>
            <person name="Lee Y.-H."/>
            <person name="Miyara I."/>
            <person name="Moore N."/>
            <person name="Neumann U."/>
            <person name="Nordstroem K."/>
            <person name="Panaccione D.G."/>
            <person name="Panstruga R."/>
            <person name="Place M."/>
            <person name="Proctor R.H."/>
            <person name="Prusky D."/>
            <person name="Rech G."/>
            <person name="Reinhardt R."/>
            <person name="Rollins J.A."/>
            <person name="Rounsley S."/>
            <person name="Schardl C.L."/>
            <person name="Schwartz D.C."/>
            <person name="Shenoy N."/>
            <person name="Shirasu K."/>
            <person name="Sikhakolli U.R."/>
            <person name="Stueber K."/>
            <person name="Sukno S.A."/>
            <person name="Sweigard J.A."/>
            <person name="Takano Y."/>
            <person name="Takahara H."/>
            <person name="Trail F."/>
            <person name="van der Does H.C."/>
            <person name="Voll L.M."/>
            <person name="Will I."/>
            <person name="Young S."/>
            <person name="Zeng Q."/>
            <person name="Zhang J."/>
            <person name="Zhou S."/>
            <person name="Dickman M.B."/>
            <person name="Schulze-Lefert P."/>
            <person name="Ver Loren van Themaat E."/>
            <person name="Ma L.-J."/>
            <person name="Vaillancourt L.J."/>
        </authorList>
    </citation>
    <scope>NUCLEOTIDE SEQUENCE [LARGE SCALE GENOMIC DNA]</scope>
    <source>
        <strain evidence="3">M1.001 / M2 / FGSC 10212</strain>
    </source>
</reference>
<protein>
    <submittedName>
        <fullName evidence="2">Uncharacterized protein</fullName>
    </submittedName>
</protein>
<dbReference type="AlphaFoldDB" id="E3Q234"/>